<dbReference type="Proteomes" id="UP001172055">
    <property type="component" value="Unassembled WGS sequence"/>
</dbReference>
<reference evidence="3 4" key="1">
    <citation type="submission" date="2023-06" db="EMBL/GenBank/DDBJ databases">
        <title>Novel species in genus Planococcus.</title>
        <authorList>
            <person name="Ning S."/>
        </authorList>
    </citation>
    <scope>NUCLEOTIDE SEQUENCE [LARGE SCALE GENOMIC DNA]</scope>
    <source>
        <strain evidence="3 4">N028</strain>
    </source>
</reference>
<gene>
    <name evidence="3" type="ORF">QWY14_15735</name>
</gene>
<evidence type="ECO:0000259" key="2">
    <source>
        <dbReference type="PROSITE" id="PS50995"/>
    </source>
</evidence>
<dbReference type="Pfam" id="PF01047">
    <property type="entry name" value="MarR"/>
    <property type="match status" value="1"/>
</dbReference>
<comment type="caution">
    <text evidence="3">The sequence shown here is derived from an EMBL/GenBank/DDBJ whole genome shotgun (WGS) entry which is preliminary data.</text>
</comment>
<dbReference type="PANTHER" id="PTHR33164">
    <property type="entry name" value="TRANSCRIPTIONAL REGULATOR, MARR FAMILY"/>
    <property type="match status" value="1"/>
</dbReference>
<accession>A0ABT8N5U1</accession>
<keyword evidence="4" id="KW-1185">Reference proteome</keyword>
<dbReference type="Gene3D" id="1.10.10.10">
    <property type="entry name" value="Winged helix-like DNA-binding domain superfamily/Winged helix DNA-binding domain"/>
    <property type="match status" value="1"/>
</dbReference>
<evidence type="ECO:0000256" key="1">
    <source>
        <dbReference type="ARBA" id="ARBA00023125"/>
    </source>
</evidence>
<evidence type="ECO:0000313" key="4">
    <source>
        <dbReference type="Proteomes" id="UP001172055"/>
    </source>
</evidence>
<dbReference type="InterPro" id="IPR036388">
    <property type="entry name" value="WH-like_DNA-bd_sf"/>
</dbReference>
<dbReference type="SUPFAM" id="SSF46785">
    <property type="entry name" value="Winged helix' DNA-binding domain"/>
    <property type="match status" value="1"/>
</dbReference>
<proteinExistence type="predicted"/>
<dbReference type="GO" id="GO:0003677">
    <property type="term" value="F:DNA binding"/>
    <property type="evidence" value="ECO:0007669"/>
    <property type="project" value="UniProtKB-KW"/>
</dbReference>
<dbReference type="PROSITE" id="PS50995">
    <property type="entry name" value="HTH_MARR_2"/>
    <property type="match status" value="1"/>
</dbReference>
<dbReference type="PANTHER" id="PTHR33164:SF102">
    <property type="entry name" value="TRANSCRIPTIONAL REGULATORY PROTEIN"/>
    <property type="match status" value="1"/>
</dbReference>
<dbReference type="InterPro" id="IPR039422">
    <property type="entry name" value="MarR/SlyA-like"/>
</dbReference>
<organism evidence="3 4">
    <name type="scientific">Planococcus shixiaomingii</name>
    <dbReference type="NCBI Taxonomy" id="3058393"/>
    <lineage>
        <taxon>Bacteria</taxon>
        <taxon>Bacillati</taxon>
        <taxon>Bacillota</taxon>
        <taxon>Bacilli</taxon>
        <taxon>Bacillales</taxon>
        <taxon>Caryophanaceae</taxon>
        <taxon>Planococcus</taxon>
    </lineage>
</organism>
<dbReference type="InterPro" id="IPR036390">
    <property type="entry name" value="WH_DNA-bd_sf"/>
</dbReference>
<sequence>MDDRLKEAVDLFQEVMFFGTERVIRAVDNPLWTEFSPEQIQTLKLISTESHITSSRLALLQSVHKSAISSRIKKLLQKDLIRIVQTEDRREKMLELTDAGKEVLEQSDKVLTDYLEKLLSEQINDEEIEQFLTFFRKLKNIIKTDGV</sequence>
<evidence type="ECO:0000313" key="3">
    <source>
        <dbReference type="EMBL" id="MDN7243256.1"/>
    </source>
</evidence>
<dbReference type="EMBL" id="JAUJWV010000003">
    <property type="protein sequence ID" value="MDN7243256.1"/>
    <property type="molecule type" value="Genomic_DNA"/>
</dbReference>
<dbReference type="InterPro" id="IPR000835">
    <property type="entry name" value="HTH_MarR-typ"/>
</dbReference>
<name>A0ABT8N5U1_9BACL</name>
<feature type="domain" description="HTH marR-type" evidence="2">
    <location>
        <begin position="1"/>
        <end position="140"/>
    </location>
</feature>
<keyword evidence="1 3" id="KW-0238">DNA-binding</keyword>
<dbReference type="RefSeq" id="WP_300986991.1">
    <property type="nucleotide sequence ID" value="NZ_CP129236.1"/>
</dbReference>
<dbReference type="SMART" id="SM00347">
    <property type="entry name" value="HTH_MARR"/>
    <property type="match status" value="1"/>
</dbReference>
<protein>
    <submittedName>
        <fullName evidence="3">Winged helix DNA-binding protein</fullName>
    </submittedName>
</protein>